<evidence type="ECO:0000256" key="3">
    <source>
        <dbReference type="ARBA" id="ARBA00022525"/>
    </source>
</evidence>
<evidence type="ECO:0000256" key="1">
    <source>
        <dbReference type="ARBA" id="ARBA00004613"/>
    </source>
</evidence>
<proteinExistence type="inferred from homology"/>
<dbReference type="Gene3D" id="2.10.70.10">
    <property type="entry name" value="Complement Module, domain 1"/>
    <property type="match status" value="1"/>
</dbReference>
<dbReference type="PANTHER" id="PTHR10500:SF7">
    <property type="entry name" value="BETA-MICROSEMINOPROTEIN"/>
    <property type="match status" value="1"/>
</dbReference>
<dbReference type="InterPro" id="IPR008735">
    <property type="entry name" value="PSP94"/>
</dbReference>
<organism evidence="5 6">
    <name type="scientific">Mohoua ochrocephala</name>
    <dbReference type="NCBI Taxonomy" id="874463"/>
    <lineage>
        <taxon>Eukaryota</taxon>
        <taxon>Metazoa</taxon>
        <taxon>Chordata</taxon>
        <taxon>Craniata</taxon>
        <taxon>Vertebrata</taxon>
        <taxon>Euteleostomi</taxon>
        <taxon>Archelosauria</taxon>
        <taxon>Archosauria</taxon>
        <taxon>Dinosauria</taxon>
        <taxon>Saurischia</taxon>
        <taxon>Theropoda</taxon>
        <taxon>Coelurosauria</taxon>
        <taxon>Aves</taxon>
        <taxon>Neognathae</taxon>
        <taxon>Neoaves</taxon>
        <taxon>Telluraves</taxon>
        <taxon>Australaves</taxon>
        <taxon>Passeriformes</taxon>
        <taxon>Meliphagoidea</taxon>
        <taxon>Acanthizidae</taxon>
        <taxon>Mohoua</taxon>
    </lineage>
</organism>
<evidence type="ECO:0000313" key="5">
    <source>
        <dbReference type="EMBL" id="NXA60730.1"/>
    </source>
</evidence>
<evidence type="ECO:0000313" key="6">
    <source>
        <dbReference type="Proteomes" id="UP000586926"/>
    </source>
</evidence>
<gene>
    <name evidence="5" type="primary">Msmb_0</name>
    <name evidence="5" type="ORF">MOHOCH_R01778</name>
</gene>
<feature type="non-terminal residue" evidence="5">
    <location>
        <position position="76"/>
    </location>
</feature>
<dbReference type="Gene3D" id="2.20.25.590">
    <property type="match status" value="1"/>
</dbReference>
<keyword evidence="4" id="KW-1015">Disulfide bond</keyword>
<keyword evidence="6" id="KW-1185">Reference proteome</keyword>
<comment type="caution">
    <text evidence="5">The sequence shown here is derived from an EMBL/GenBank/DDBJ whole genome shotgun (WGS) entry which is preliminary data.</text>
</comment>
<dbReference type="Pfam" id="PF05825">
    <property type="entry name" value="PSP94"/>
    <property type="match status" value="1"/>
</dbReference>
<dbReference type="AlphaFoldDB" id="A0A7K7X5H2"/>
<comment type="similarity">
    <text evidence="2">Belongs to the beta-microseminoprotein family.</text>
</comment>
<dbReference type="EMBL" id="VZTA01006224">
    <property type="protein sequence ID" value="NXA60730.1"/>
    <property type="molecule type" value="Genomic_DNA"/>
</dbReference>
<evidence type="ECO:0000256" key="4">
    <source>
        <dbReference type="ARBA" id="ARBA00023157"/>
    </source>
</evidence>
<name>A0A7K7X5H2_9PASS</name>
<feature type="non-terminal residue" evidence="5">
    <location>
        <position position="1"/>
    </location>
</feature>
<evidence type="ECO:0000256" key="2">
    <source>
        <dbReference type="ARBA" id="ARBA00010352"/>
    </source>
</evidence>
<sequence length="76" mass="8740">GCMLNGKVYPFGLIERTEDCYRCSCSEGRMKCCSLFTTPVAYDNKKCKVVFNKKRCDYDVVQKDDPSKECSVYSRV</sequence>
<dbReference type="PANTHER" id="PTHR10500">
    <property type="entry name" value="BETA-MICROSEMINOPROTEIN"/>
    <property type="match status" value="1"/>
</dbReference>
<dbReference type="GO" id="GO:0005576">
    <property type="term" value="C:extracellular region"/>
    <property type="evidence" value="ECO:0007669"/>
    <property type="project" value="UniProtKB-SubCell"/>
</dbReference>
<reference evidence="5 6" key="1">
    <citation type="submission" date="2019-09" db="EMBL/GenBank/DDBJ databases">
        <title>Bird 10,000 Genomes (B10K) Project - Family phase.</title>
        <authorList>
            <person name="Zhang G."/>
        </authorList>
    </citation>
    <scope>NUCLEOTIDE SEQUENCE [LARGE SCALE GENOMIC DNA]</scope>
    <source>
        <strain evidence="5">B10K-DU-030-22</strain>
        <tissue evidence="5">Blood</tissue>
    </source>
</reference>
<protein>
    <submittedName>
        <fullName evidence="5">MSMB protein</fullName>
    </submittedName>
</protein>
<comment type="subcellular location">
    <subcellularLocation>
        <location evidence="1">Secreted</location>
    </subcellularLocation>
</comment>
<dbReference type="Proteomes" id="UP000586926">
    <property type="component" value="Unassembled WGS sequence"/>
</dbReference>
<accession>A0A7K7X5H2</accession>
<keyword evidence="3" id="KW-0964">Secreted</keyword>